<proteinExistence type="predicted"/>
<dbReference type="Pfam" id="PF12727">
    <property type="entry name" value="PBP_like"/>
    <property type="match status" value="1"/>
</dbReference>
<protein>
    <recommendedName>
        <fullName evidence="2">HTH cro/C1-type domain-containing protein</fullName>
    </recommendedName>
</protein>
<dbReference type="Proteomes" id="UP000632222">
    <property type="component" value="Unassembled WGS sequence"/>
</dbReference>
<feature type="domain" description="HTH cro/C1-type" evidence="2">
    <location>
        <begin position="10"/>
        <end position="64"/>
    </location>
</feature>
<evidence type="ECO:0000259" key="2">
    <source>
        <dbReference type="PROSITE" id="PS50943"/>
    </source>
</evidence>
<keyword evidence="4" id="KW-1185">Reference proteome</keyword>
<comment type="caution">
    <text evidence="3">The sequence shown here is derived from an EMBL/GenBank/DDBJ whole genome shotgun (WGS) entry which is preliminary data.</text>
</comment>
<evidence type="ECO:0000313" key="4">
    <source>
        <dbReference type="Proteomes" id="UP000632222"/>
    </source>
</evidence>
<dbReference type="PANTHER" id="PTHR38431">
    <property type="entry name" value="BLL2305 PROTEIN"/>
    <property type="match status" value="1"/>
</dbReference>
<dbReference type="Pfam" id="PF01381">
    <property type="entry name" value="HTH_3"/>
    <property type="match status" value="1"/>
</dbReference>
<dbReference type="Gene3D" id="1.10.260.40">
    <property type="entry name" value="lambda repressor-like DNA-binding domains"/>
    <property type="match status" value="1"/>
</dbReference>
<dbReference type="InterPro" id="IPR001387">
    <property type="entry name" value="Cro/C1-type_HTH"/>
</dbReference>
<dbReference type="InterPro" id="IPR010982">
    <property type="entry name" value="Lambda_DNA-bd_dom_sf"/>
</dbReference>
<dbReference type="InterPro" id="IPR024370">
    <property type="entry name" value="PBP_domain"/>
</dbReference>
<dbReference type="SUPFAM" id="SSF53850">
    <property type="entry name" value="Periplasmic binding protein-like II"/>
    <property type="match status" value="1"/>
</dbReference>
<reference evidence="4" key="1">
    <citation type="journal article" date="2019" name="Int. J. Syst. Evol. Microbiol.">
        <title>The Global Catalogue of Microorganisms (GCM) 10K type strain sequencing project: providing services to taxonomists for standard genome sequencing and annotation.</title>
        <authorList>
            <consortium name="The Broad Institute Genomics Platform"/>
            <consortium name="The Broad Institute Genome Sequencing Center for Infectious Disease"/>
            <person name="Wu L."/>
            <person name="Ma J."/>
        </authorList>
    </citation>
    <scope>NUCLEOTIDE SEQUENCE [LARGE SCALE GENOMIC DNA]</scope>
    <source>
        <strain evidence="4">JCM 14370</strain>
    </source>
</reference>
<dbReference type="RefSeq" id="WP_189006766.1">
    <property type="nucleotide sequence ID" value="NZ_BMOD01000024.1"/>
</dbReference>
<dbReference type="EMBL" id="BMOD01000024">
    <property type="protein sequence ID" value="GGJ52396.1"/>
    <property type="molecule type" value="Genomic_DNA"/>
</dbReference>
<dbReference type="SUPFAM" id="SSF47413">
    <property type="entry name" value="lambda repressor-like DNA-binding domains"/>
    <property type="match status" value="1"/>
</dbReference>
<gene>
    <name evidence="3" type="ORF">GCM10008938_43030</name>
</gene>
<dbReference type="SMART" id="SM00530">
    <property type="entry name" value="HTH_XRE"/>
    <property type="match status" value="1"/>
</dbReference>
<dbReference type="Gene3D" id="3.40.190.10">
    <property type="entry name" value="Periplasmic binding protein-like II"/>
    <property type="match status" value="1"/>
</dbReference>
<accession>A0ABQ2DBP5</accession>
<dbReference type="CDD" id="cd00093">
    <property type="entry name" value="HTH_XRE"/>
    <property type="match status" value="1"/>
</dbReference>
<dbReference type="PROSITE" id="PS50943">
    <property type="entry name" value="HTH_CROC1"/>
    <property type="match status" value="1"/>
</dbReference>
<sequence>MMGPELSNQVQQRREQTGLSRTELALRVGVSRQAIHSIEQDRYIPNTLVALKLAQVLGCRVEDLFQLHEAASPTALWQGSTPPAEGGRVLLASVQGTLYALPIPEEERFSTPADAFITLAENRKITVQPLTEPALWENTLLVAGCDPALKMVASRLDTGRVIVQHHTSLDSLDLLREGKVHAAGIHLYDRTTGQFNTPYVQHSQIGPCTLFSLWHWQQGLLVQKGNPKNITGLADLKRKEVRIINRPQSAGSKILLDALLEQQNIAAEQVQGYQTVATSHQDLARTITEGRADTGLAIQAVVTEQLDFIPLVQERFDLVVPDRFLSHPVLKKLLALLTTSQTRKNIQSLGGYDPTHAGEMYTAVPEPQGASQ</sequence>
<evidence type="ECO:0000313" key="3">
    <source>
        <dbReference type="EMBL" id="GGJ52396.1"/>
    </source>
</evidence>
<feature type="region of interest" description="Disordered" evidence="1">
    <location>
        <begin position="350"/>
        <end position="372"/>
    </location>
</feature>
<organism evidence="3 4">
    <name type="scientific">Deinococcus roseus</name>
    <dbReference type="NCBI Taxonomy" id="392414"/>
    <lineage>
        <taxon>Bacteria</taxon>
        <taxon>Thermotogati</taxon>
        <taxon>Deinococcota</taxon>
        <taxon>Deinococci</taxon>
        <taxon>Deinococcales</taxon>
        <taxon>Deinococcaceae</taxon>
        <taxon>Deinococcus</taxon>
    </lineage>
</organism>
<name>A0ABQ2DBP5_9DEIO</name>
<evidence type="ECO:0000256" key="1">
    <source>
        <dbReference type="SAM" id="MobiDB-lite"/>
    </source>
</evidence>
<dbReference type="PANTHER" id="PTHR38431:SF1">
    <property type="entry name" value="BLL2305 PROTEIN"/>
    <property type="match status" value="1"/>
</dbReference>